<feature type="compositionally biased region" description="Polar residues" evidence="3">
    <location>
        <begin position="368"/>
        <end position="386"/>
    </location>
</feature>
<evidence type="ECO:0000259" key="4">
    <source>
        <dbReference type="Pfam" id="PF15612"/>
    </source>
</evidence>
<dbReference type="PANTHER" id="PTHR42107:SF1">
    <property type="entry name" value="WHIM1 DOMAIN-CONTAINING PROTEIN"/>
    <property type="match status" value="1"/>
</dbReference>
<feature type="region of interest" description="Disordered" evidence="3">
    <location>
        <begin position="327"/>
        <end position="454"/>
    </location>
</feature>
<accession>A0AAV9VM85</accession>
<keyword evidence="6" id="KW-1185">Reference proteome</keyword>
<evidence type="ECO:0000256" key="3">
    <source>
        <dbReference type="SAM" id="MobiDB-lite"/>
    </source>
</evidence>
<comment type="caution">
    <text evidence="5">The sequence shown here is derived from an EMBL/GenBank/DDBJ whole genome shotgun (WGS) entry which is preliminary data.</text>
</comment>
<dbReference type="InterPro" id="IPR028942">
    <property type="entry name" value="WHIM1_dom"/>
</dbReference>
<dbReference type="Proteomes" id="UP001373714">
    <property type="component" value="Unassembled WGS sequence"/>
</dbReference>
<evidence type="ECO:0000313" key="5">
    <source>
        <dbReference type="EMBL" id="KAK6362101.1"/>
    </source>
</evidence>
<organism evidence="5 6">
    <name type="scientific">Orbilia blumenaviensis</name>
    <dbReference type="NCBI Taxonomy" id="1796055"/>
    <lineage>
        <taxon>Eukaryota</taxon>
        <taxon>Fungi</taxon>
        <taxon>Dikarya</taxon>
        <taxon>Ascomycota</taxon>
        <taxon>Pezizomycotina</taxon>
        <taxon>Orbiliomycetes</taxon>
        <taxon>Orbiliales</taxon>
        <taxon>Orbiliaceae</taxon>
        <taxon>Orbilia</taxon>
    </lineage>
</organism>
<keyword evidence="2" id="KW-0539">Nucleus</keyword>
<evidence type="ECO:0000313" key="6">
    <source>
        <dbReference type="Proteomes" id="UP001373714"/>
    </source>
</evidence>
<gene>
    <name evidence="5" type="ORF">TWF730_005799</name>
</gene>
<name>A0AAV9VM85_9PEZI</name>
<dbReference type="PANTHER" id="PTHR42107">
    <property type="entry name" value="YALI0D24453P"/>
    <property type="match status" value="1"/>
</dbReference>
<feature type="compositionally biased region" description="Low complexity" evidence="3">
    <location>
        <begin position="1"/>
        <end position="15"/>
    </location>
</feature>
<sequence>MSSRSSSPLSSVQDLSDPELEFGQPSKSTVTTNSPDGKPSRSSQEASPPPNKRRKVIDPRDPLPADNPRYAFIVSFQAKFNQVFRGVPNLGPQDIEAGVAETPISDQIEALLCKLLGLALNRTKPVEKGHYGRALEEAVTNYIEEAPPEWEGRNPLEGGKTFNQMSVDERLVMLQTLILWVLRHSKAVGDILKEVYKPGRKSDDSNIALAVPCWGMDREKNKYYLIEGKDDTYFRVYQEHISPGYRNATWIAVAGTIEELRDLADRLAQEGSKNAKELHGRILAAIPRFEEGEQKRKRREYRSARKAAFSNPGVSLYEGRTRGNKAKYTFDSDEEGGYTSGRATRASRRVSPSTNEPYVTGSGRVTRRTNQYGFTNENAGETSTPYAGSDSGGSARRSGRISLKRDREEYEADAFGGEESQSDNNEGDDEDDYRDEPVEEMDDDDLSDATDEDFDRSGKSLLAILKFEKLESRGVLKICKDEDDMKSGASIGEKGKEMEQAHDLPAPRPARQDDGAMDIDTTEDIDDGDVDLVPTSPIQETVKMAGDSPKISANATSTPAPEHVVVNFLSGKGSNSSPASSIGQ</sequence>
<feature type="compositionally biased region" description="Low complexity" evidence="3">
    <location>
        <begin position="387"/>
        <end position="396"/>
    </location>
</feature>
<evidence type="ECO:0000256" key="2">
    <source>
        <dbReference type="ARBA" id="ARBA00023242"/>
    </source>
</evidence>
<feature type="region of interest" description="Disordered" evidence="3">
    <location>
        <begin position="1"/>
        <end position="64"/>
    </location>
</feature>
<dbReference type="GO" id="GO:0005634">
    <property type="term" value="C:nucleus"/>
    <property type="evidence" value="ECO:0007669"/>
    <property type="project" value="UniProtKB-SubCell"/>
</dbReference>
<proteinExistence type="predicted"/>
<evidence type="ECO:0000256" key="1">
    <source>
        <dbReference type="ARBA" id="ARBA00004123"/>
    </source>
</evidence>
<protein>
    <recommendedName>
        <fullName evidence="4">WHIM1 domain-containing protein</fullName>
    </recommendedName>
</protein>
<feature type="compositionally biased region" description="Basic and acidic residues" evidence="3">
    <location>
        <begin position="493"/>
        <end position="502"/>
    </location>
</feature>
<feature type="region of interest" description="Disordered" evidence="3">
    <location>
        <begin position="481"/>
        <end position="534"/>
    </location>
</feature>
<feature type="compositionally biased region" description="Acidic residues" evidence="3">
    <location>
        <begin position="425"/>
        <end position="454"/>
    </location>
</feature>
<feature type="compositionally biased region" description="Acidic residues" evidence="3">
    <location>
        <begin position="515"/>
        <end position="530"/>
    </location>
</feature>
<dbReference type="Pfam" id="PF15612">
    <property type="entry name" value="WHIM1"/>
    <property type="match status" value="1"/>
</dbReference>
<comment type="subcellular location">
    <subcellularLocation>
        <location evidence="1">Nucleus</location>
    </subcellularLocation>
</comment>
<dbReference type="EMBL" id="JAVHNS010000002">
    <property type="protein sequence ID" value="KAK6362101.1"/>
    <property type="molecule type" value="Genomic_DNA"/>
</dbReference>
<dbReference type="AlphaFoldDB" id="A0AAV9VM85"/>
<feature type="domain" description="WHIM1" evidence="4">
    <location>
        <begin position="149"/>
        <end position="188"/>
    </location>
</feature>
<reference evidence="5 6" key="1">
    <citation type="submission" date="2019-10" db="EMBL/GenBank/DDBJ databases">
        <authorList>
            <person name="Palmer J.M."/>
        </authorList>
    </citation>
    <scope>NUCLEOTIDE SEQUENCE [LARGE SCALE GENOMIC DNA]</scope>
    <source>
        <strain evidence="5 6">TWF730</strain>
    </source>
</reference>
<feature type="compositionally biased region" description="Polar residues" evidence="3">
    <location>
        <begin position="25"/>
        <end position="46"/>
    </location>
</feature>